<reference evidence="2" key="1">
    <citation type="submission" date="2023-04" db="EMBL/GenBank/DDBJ databases">
        <title>Phytophthora lilii NBRC 32176.</title>
        <authorList>
            <person name="Ichikawa N."/>
            <person name="Sato H."/>
            <person name="Tonouchi N."/>
        </authorList>
    </citation>
    <scope>NUCLEOTIDE SEQUENCE</scope>
    <source>
        <strain evidence="2">NBRC 32176</strain>
    </source>
</reference>
<evidence type="ECO:0000313" key="3">
    <source>
        <dbReference type="Proteomes" id="UP001165083"/>
    </source>
</evidence>
<feature type="region of interest" description="Disordered" evidence="1">
    <location>
        <begin position="66"/>
        <end position="100"/>
    </location>
</feature>
<dbReference type="Proteomes" id="UP001165083">
    <property type="component" value="Unassembled WGS sequence"/>
</dbReference>
<protein>
    <submittedName>
        <fullName evidence="2">Unnamed protein product</fullName>
    </submittedName>
</protein>
<feature type="compositionally biased region" description="Basic residues" evidence="1">
    <location>
        <begin position="76"/>
        <end position="86"/>
    </location>
</feature>
<name>A0A9W6X690_9STRA</name>
<sequence length="158" mass="18109">MELIVSRSVWSVNTKSAIHVNYTSLSNLLLIKPHVGERLEKARQYAETNKEKIKARMSQRIECGCGVSHSRGNLSSHRRSKKHSGRRNPSLEPDTTQLNTMPFPFRISKRKGKKYDAVFDDGRVVSFGGTKRNGEPYQQYRDITPLRAFSEYDHGNIE</sequence>
<accession>A0A9W6X690</accession>
<evidence type="ECO:0000256" key="1">
    <source>
        <dbReference type="SAM" id="MobiDB-lite"/>
    </source>
</evidence>
<organism evidence="2 3">
    <name type="scientific">Phytophthora lilii</name>
    <dbReference type="NCBI Taxonomy" id="2077276"/>
    <lineage>
        <taxon>Eukaryota</taxon>
        <taxon>Sar</taxon>
        <taxon>Stramenopiles</taxon>
        <taxon>Oomycota</taxon>
        <taxon>Peronosporomycetes</taxon>
        <taxon>Peronosporales</taxon>
        <taxon>Peronosporaceae</taxon>
        <taxon>Phytophthora</taxon>
    </lineage>
</organism>
<comment type="caution">
    <text evidence="2">The sequence shown here is derived from an EMBL/GenBank/DDBJ whole genome shotgun (WGS) entry which is preliminary data.</text>
</comment>
<evidence type="ECO:0000313" key="2">
    <source>
        <dbReference type="EMBL" id="GMF32354.1"/>
    </source>
</evidence>
<gene>
    <name evidence="2" type="ORF">Plil01_001383600</name>
</gene>
<keyword evidence="3" id="KW-1185">Reference proteome</keyword>
<dbReference type="EMBL" id="BSXW01000979">
    <property type="protein sequence ID" value="GMF32354.1"/>
    <property type="molecule type" value="Genomic_DNA"/>
</dbReference>
<dbReference type="AlphaFoldDB" id="A0A9W6X690"/>
<proteinExistence type="predicted"/>